<feature type="compositionally biased region" description="Basic and acidic residues" evidence="1">
    <location>
        <begin position="55"/>
        <end position="81"/>
    </location>
</feature>
<feature type="region of interest" description="Disordered" evidence="1">
    <location>
        <begin position="1"/>
        <end position="88"/>
    </location>
</feature>
<accession>A0AAN6RYM3</accession>
<dbReference type="AlphaFoldDB" id="A0AAN6RYM3"/>
<dbReference type="Proteomes" id="UP001303473">
    <property type="component" value="Unassembled WGS sequence"/>
</dbReference>
<keyword evidence="3" id="KW-1185">Reference proteome</keyword>
<evidence type="ECO:0000313" key="2">
    <source>
        <dbReference type="EMBL" id="KAK3934025.1"/>
    </source>
</evidence>
<evidence type="ECO:0000256" key="1">
    <source>
        <dbReference type="SAM" id="MobiDB-lite"/>
    </source>
</evidence>
<comment type="caution">
    <text evidence="2">The sequence shown here is derived from an EMBL/GenBank/DDBJ whole genome shotgun (WGS) entry which is preliminary data.</text>
</comment>
<gene>
    <name evidence="2" type="ORF">QBC46DRAFT_245811</name>
</gene>
<protein>
    <submittedName>
        <fullName evidence="2">Uncharacterized protein</fullName>
    </submittedName>
</protein>
<sequence length="88" mass="9509">GYIHDSLADGDDARGRTGGGKPLNSSHAAPPQPKIHNGSVPGKSPELTPEQQAEVDEHNREFEKKHGRAEPAKDDRVDKKFWSGGGTR</sequence>
<feature type="non-terminal residue" evidence="2">
    <location>
        <position position="88"/>
    </location>
</feature>
<evidence type="ECO:0000313" key="3">
    <source>
        <dbReference type="Proteomes" id="UP001303473"/>
    </source>
</evidence>
<reference evidence="3" key="1">
    <citation type="journal article" date="2023" name="Mol. Phylogenet. Evol.">
        <title>Genome-scale phylogeny and comparative genomics of the fungal order Sordariales.</title>
        <authorList>
            <person name="Hensen N."/>
            <person name="Bonometti L."/>
            <person name="Westerberg I."/>
            <person name="Brannstrom I.O."/>
            <person name="Guillou S."/>
            <person name="Cros-Aarteil S."/>
            <person name="Calhoun S."/>
            <person name="Haridas S."/>
            <person name="Kuo A."/>
            <person name="Mondo S."/>
            <person name="Pangilinan J."/>
            <person name="Riley R."/>
            <person name="LaButti K."/>
            <person name="Andreopoulos B."/>
            <person name="Lipzen A."/>
            <person name="Chen C."/>
            <person name="Yan M."/>
            <person name="Daum C."/>
            <person name="Ng V."/>
            <person name="Clum A."/>
            <person name="Steindorff A."/>
            <person name="Ohm R.A."/>
            <person name="Martin F."/>
            <person name="Silar P."/>
            <person name="Natvig D.O."/>
            <person name="Lalanne C."/>
            <person name="Gautier V."/>
            <person name="Ament-Velasquez S.L."/>
            <person name="Kruys A."/>
            <person name="Hutchinson M.I."/>
            <person name="Powell A.J."/>
            <person name="Barry K."/>
            <person name="Miller A.N."/>
            <person name="Grigoriev I.V."/>
            <person name="Debuchy R."/>
            <person name="Gladieux P."/>
            <person name="Hiltunen Thoren M."/>
            <person name="Johannesson H."/>
        </authorList>
    </citation>
    <scope>NUCLEOTIDE SEQUENCE [LARGE SCALE GENOMIC DNA]</scope>
    <source>
        <strain evidence="3">CBS 340.73</strain>
    </source>
</reference>
<dbReference type="EMBL" id="MU854037">
    <property type="protein sequence ID" value="KAK3934025.1"/>
    <property type="molecule type" value="Genomic_DNA"/>
</dbReference>
<proteinExistence type="predicted"/>
<name>A0AAN6RYM3_9PEZI</name>
<organism evidence="2 3">
    <name type="scientific">Diplogelasinospora grovesii</name>
    <dbReference type="NCBI Taxonomy" id="303347"/>
    <lineage>
        <taxon>Eukaryota</taxon>
        <taxon>Fungi</taxon>
        <taxon>Dikarya</taxon>
        <taxon>Ascomycota</taxon>
        <taxon>Pezizomycotina</taxon>
        <taxon>Sordariomycetes</taxon>
        <taxon>Sordariomycetidae</taxon>
        <taxon>Sordariales</taxon>
        <taxon>Diplogelasinosporaceae</taxon>
        <taxon>Diplogelasinospora</taxon>
    </lineage>
</organism>
<feature type="non-terminal residue" evidence="2">
    <location>
        <position position="1"/>
    </location>
</feature>